<proteinExistence type="inferred from homology"/>
<reference evidence="5" key="1">
    <citation type="submission" date="2022-11" db="EMBL/GenBank/DDBJ databases">
        <title>Centuries of genome instability and evolution in soft-shell clam transmissible cancer (bioRxiv).</title>
        <authorList>
            <person name="Hart S.F.M."/>
            <person name="Yonemitsu M.A."/>
            <person name="Giersch R.M."/>
            <person name="Beal B.F."/>
            <person name="Arriagada G."/>
            <person name="Davis B.W."/>
            <person name="Ostrander E.A."/>
            <person name="Goff S.P."/>
            <person name="Metzger M.J."/>
        </authorList>
    </citation>
    <scope>NUCLEOTIDE SEQUENCE</scope>
    <source>
        <strain evidence="5">MELC-2E11</strain>
        <tissue evidence="5">Siphon/mantle</tissue>
    </source>
</reference>
<feature type="region of interest" description="Disordered" evidence="4">
    <location>
        <begin position="1"/>
        <end position="26"/>
    </location>
</feature>
<name>A0ABY7DV70_MYAAR</name>
<organism evidence="5 6">
    <name type="scientific">Mya arenaria</name>
    <name type="common">Soft-shell clam</name>
    <dbReference type="NCBI Taxonomy" id="6604"/>
    <lineage>
        <taxon>Eukaryota</taxon>
        <taxon>Metazoa</taxon>
        <taxon>Spiralia</taxon>
        <taxon>Lophotrochozoa</taxon>
        <taxon>Mollusca</taxon>
        <taxon>Bivalvia</taxon>
        <taxon>Autobranchia</taxon>
        <taxon>Heteroconchia</taxon>
        <taxon>Euheterodonta</taxon>
        <taxon>Imparidentia</taxon>
        <taxon>Neoheterodontei</taxon>
        <taxon>Myida</taxon>
        <taxon>Myoidea</taxon>
        <taxon>Myidae</taxon>
        <taxon>Mya</taxon>
    </lineage>
</organism>
<sequence>MSYKTSSSQVFPHIPQQPQNNQQVRTRMKQDFTAIQVGDPHADQDRDSPTVHVRQTPPHRRSQPVDRDNGTQSKLDALVSRQDQLLQHQEQVSHRQNEIADHLRNQNQKMNEALIKQVLANKEDMIARFNQQQADDWDSSSRDLLQQHIKYMVAIIRRLNTDIEGLEAELRGRDIAVIGTNAAVNKLEVHHVTMLHDLRGRIVRCDTSIAKHTKDIIMVMEELRRLEGLIFGTREKLTADIHRLEAEVMSMTSELERQNGEQRSEMNHMKSDTAHRITMLEDRQKARMAEIHEAIDGNRDNIDHYLEKMDAKFKAMIDKATAGWGDMMSRVDARTDQNMMSILSRLKRLEEQMTRDKQNMKTVQQNIEGQVIATIQDSLEYQNAELAKAKNEFRNGFTELQDSLANMKRVVEGRRKLMGHQVNKELGMVKKALFMEMPPQEQPGTTFVVKNIDRSMEW</sequence>
<evidence type="ECO:0000256" key="4">
    <source>
        <dbReference type="SAM" id="MobiDB-lite"/>
    </source>
</evidence>
<comment type="similarity">
    <text evidence="2">Belongs to the FAM81 family.</text>
</comment>
<dbReference type="Proteomes" id="UP001164746">
    <property type="component" value="Chromosome 3"/>
</dbReference>
<feature type="compositionally biased region" description="Polar residues" evidence="4">
    <location>
        <begin position="1"/>
        <end position="10"/>
    </location>
</feature>
<dbReference type="EMBL" id="CP111014">
    <property type="protein sequence ID" value="WAR00211.1"/>
    <property type="molecule type" value="Genomic_DNA"/>
</dbReference>
<evidence type="ECO:0000313" key="6">
    <source>
        <dbReference type="Proteomes" id="UP001164746"/>
    </source>
</evidence>
<feature type="coiled-coil region" evidence="3">
    <location>
        <begin position="234"/>
        <end position="261"/>
    </location>
</feature>
<dbReference type="InterPro" id="IPR029619">
    <property type="entry name" value="FAM81"/>
</dbReference>
<protein>
    <submittedName>
        <fullName evidence="5">FA81B-like protein</fullName>
    </submittedName>
</protein>
<accession>A0ABY7DV70</accession>
<evidence type="ECO:0000256" key="1">
    <source>
        <dbReference type="ARBA" id="ARBA00023054"/>
    </source>
</evidence>
<keyword evidence="6" id="KW-1185">Reference proteome</keyword>
<evidence type="ECO:0000256" key="3">
    <source>
        <dbReference type="SAM" id="Coils"/>
    </source>
</evidence>
<dbReference type="PANTHER" id="PTHR22420">
    <property type="entry name" value="PROTEIN FAM81A"/>
    <property type="match status" value="1"/>
</dbReference>
<evidence type="ECO:0000256" key="2">
    <source>
        <dbReference type="ARBA" id="ARBA00046344"/>
    </source>
</evidence>
<feature type="compositionally biased region" description="Basic and acidic residues" evidence="4">
    <location>
        <begin position="40"/>
        <end position="49"/>
    </location>
</feature>
<feature type="coiled-coil region" evidence="3">
    <location>
        <begin position="339"/>
        <end position="392"/>
    </location>
</feature>
<evidence type="ECO:0000313" key="5">
    <source>
        <dbReference type="EMBL" id="WAR00211.1"/>
    </source>
</evidence>
<keyword evidence="1 3" id="KW-0175">Coiled coil</keyword>
<feature type="region of interest" description="Disordered" evidence="4">
    <location>
        <begin position="38"/>
        <end position="71"/>
    </location>
</feature>
<gene>
    <name evidence="5" type="ORF">MAR_024583</name>
</gene>
<dbReference type="PANTHER" id="PTHR22420:SF4">
    <property type="entry name" value="PROTEIN FAM81A"/>
    <property type="match status" value="1"/>
</dbReference>